<dbReference type="Pfam" id="PF00528">
    <property type="entry name" value="BPD_transp_1"/>
    <property type="match status" value="1"/>
</dbReference>
<dbReference type="Proteomes" id="UP001059617">
    <property type="component" value="Chromosome"/>
</dbReference>
<accession>A0ABY5WAT6</accession>
<keyword evidence="11" id="KW-1185">Reference proteome</keyword>
<evidence type="ECO:0000256" key="8">
    <source>
        <dbReference type="SAM" id="MobiDB-lite"/>
    </source>
</evidence>
<feature type="transmembrane region" description="Helical" evidence="7">
    <location>
        <begin position="80"/>
        <end position="106"/>
    </location>
</feature>
<protein>
    <submittedName>
        <fullName evidence="10">ABC transporter permease</fullName>
    </submittedName>
</protein>
<evidence type="ECO:0000256" key="1">
    <source>
        <dbReference type="ARBA" id="ARBA00004651"/>
    </source>
</evidence>
<dbReference type="PROSITE" id="PS50928">
    <property type="entry name" value="ABC_TM1"/>
    <property type="match status" value="1"/>
</dbReference>
<reference evidence="10" key="1">
    <citation type="submission" date="2021-04" db="EMBL/GenBank/DDBJ databases">
        <authorList>
            <person name="Hartkoorn R.C."/>
            <person name="Beaudoing E."/>
            <person name="Hot D."/>
        </authorList>
    </citation>
    <scope>NUCLEOTIDE SEQUENCE</scope>
    <source>
        <strain evidence="10">NRRL B-16292</strain>
    </source>
</reference>
<keyword evidence="6 7" id="KW-0472">Membrane</keyword>
<dbReference type="CDD" id="cd06261">
    <property type="entry name" value="TM_PBP2"/>
    <property type="match status" value="1"/>
</dbReference>
<evidence type="ECO:0000256" key="5">
    <source>
        <dbReference type="ARBA" id="ARBA00022989"/>
    </source>
</evidence>
<evidence type="ECO:0000313" key="10">
    <source>
        <dbReference type="EMBL" id="UWP86652.1"/>
    </source>
</evidence>
<evidence type="ECO:0000313" key="11">
    <source>
        <dbReference type="Proteomes" id="UP001059617"/>
    </source>
</evidence>
<sequence>MTATTNAPIDSSRSARRPAGSRNRRWRGGLGPIIVLVAIIGAWVALPSMSAVPHYVIPPLADVVSALTDPSAWPNYGQGIAATMSAVGIGLVIGVAVGLGLALLLAELPVLYRAIFPYIVAVEAIPKVALAPLFVIWFGFGLGSKLVVVVLLVFFPVLVNTVHGLREVDTDRIDLFRVAGASKLQRLWRLSLPTALPSIFSGLELAVSGAMVGAVVGEFVGAQQGLGVQILVAQARMDTAGVFALLILLSVIGVALNTLVRVLRRRVVFWVKALPAQTA</sequence>
<evidence type="ECO:0000256" key="4">
    <source>
        <dbReference type="ARBA" id="ARBA00022692"/>
    </source>
</evidence>
<evidence type="ECO:0000256" key="7">
    <source>
        <dbReference type="RuleBase" id="RU363032"/>
    </source>
</evidence>
<feature type="transmembrane region" description="Helical" evidence="7">
    <location>
        <begin position="146"/>
        <end position="166"/>
    </location>
</feature>
<feature type="transmembrane region" description="Helical" evidence="7">
    <location>
        <begin position="26"/>
        <end position="46"/>
    </location>
</feature>
<keyword evidence="2 7" id="KW-0813">Transport</keyword>
<evidence type="ECO:0000259" key="9">
    <source>
        <dbReference type="PROSITE" id="PS50928"/>
    </source>
</evidence>
<gene>
    <name evidence="10" type="ORF">Dfulv_21400</name>
</gene>
<feature type="transmembrane region" description="Helical" evidence="7">
    <location>
        <begin position="187"/>
        <end position="220"/>
    </location>
</feature>
<dbReference type="PANTHER" id="PTHR30151:SF20">
    <property type="entry name" value="ABC TRANSPORTER PERMEASE PROTEIN HI_0355-RELATED"/>
    <property type="match status" value="1"/>
</dbReference>
<comment type="subcellular location">
    <subcellularLocation>
        <location evidence="1 7">Cell membrane</location>
        <topology evidence="1 7">Multi-pass membrane protein</topology>
    </subcellularLocation>
</comment>
<evidence type="ECO:0000256" key="2">
    <source>
        <dbReference type="ARBA" id="ARBA00022448"/>
    </source>
</evidence>
<feature type="transmembrane region" description="Helical" evidence="7">
    <location>
        <begin position="118"/>
        <end position="140"/>
    </location>
</feature>
<keyword evidence="3" id="KW-1003">Cell membrane</keyword>
<evidence type="ECO:0000256" key="3">
    <source>
        <dbReference type="ARBA" id="ARBA00022475"/>
    </source>
</evidence>
<dbReference type="EMBL" id="CP073720">
    <property type="protein sequence ID" value="UWP86652.1"/>
    <property type="molecule type" value="Genomic_DNA"/>
</dbReference>
<proteinExistence type="inferred from homology"/>
<dbReference type="InterPro" id="IPR035906">
    <property type="entry name" value="MetI-like_sf"/>
</dbReference>
<dbReference type="RefSeq" id="WP_259866036.1">
    <property type="nucleotide sequence ID" value="NZ_BAAAST010000003.1"/>
</dbReference>
<organism evidence="10 11">
    <name type="scientific">Dactylosporangium fulvum</name>
    <dbReference type="NCBI Taxonomy" id="53359"/>
    <lineage>
        <taxon>Bacteria</taxon>
        <taxon>Bacillati</taxon>
        <taxon>Actinomycetota</taxon>
        <taxon>Actinomycetes</taxon>
        <taxon>Micromonosporales</taxon>
        <taxon>Micromonosporaceae</taxon>
        <taxon>Dactylosporangium</taxon>
    </lineage>
</organism>
<feature type="domain" description="ABC transmembrane type-1" evidence="9">
    <location>
        <begin position="80"/>
        <end position="260"/>
    </location>
</feature>
<keyword evidence="4 7" id="KW-0812">Transmembrane</keyword>
<dbReference type="PANTHER" id="PTHR30151">
    <property type="entry name" value="ALKANE SULFONATE ABC TRANSPORTER-RELATED, MEMBRANE SUBUNIT"/>
    <property type="match status" value="1"/>
</dbReference>
<dbReference type="SUPFAM" id="SSF161098">
    <property type="entry name" value="MetI-like"/>
    <property type="match status" value="1"/>
</dbReference>
<feature type="region of interest" description="Disordered" evidence="8">
    <location>
        <begin position="1"/>
        <end position="23"/>
    </location>
</feature>
<name>A0ABY5WAT6_9ACTN</name>
<evidence type="ECO:0000256" key="6">
    <source>
        <dbReference type="ARBA" id="ARBA00023136"/>
    </source>
</evidence>
<comment type="similarity">
    <text evidence="7">Belongs to the binding-protein-dependent transport system permease family.</text>
</comment>
<feature type="transmembrane region" description="Helical" evidence="7">
    <location>
        <begin position="240"/>
        <end position="260"/>
    </location>
</feature>
<dbReference type="Gene3D" id="1.10.3720.10">
    <property type="entry name" value="MetI-like"/>
    <property type="match status" value="1"/>
</dbReference>
<keyword evidence="5 7" id="KW-1133">Transmembrane helix</keyword>
<dbReference type="InterPro" id="IPR000515">
    <property type="entry name" value="MetI-like"/>
</dbReference>
<reference evidence="10" key="2">
    <citation type="submission" date="2022-09" db="EMBL/GenBank/DDBJ databases">
        <title>Biosynthetic gene clusters of Dactylosporangioum fulvum.</title>
        <authorList>
            <person name="Caradec T."/>
        </authorList>
    </citation>
    <scope>NUCLEOTIDE SEQUENCE</scope>
    <source>
        <strain evidence="10">NRRL B-16292</strain>
    </source>
</reference>